<evidence type="ECO:0000256" key="1">
    <source>
        <dbReference type="SAM" id="Phobius"/>
    </source>
</evidence>
<evidence type="ECO:0000313" key="3">
    <source>
        <dbReference type="EMBL" id="QHS96325.1"/>
    </source>
</evidence>
<protein>
    <recommendedName>
        <fullName evidence="2">DUF305 domain-containing protein</fullName>
    </recommendedName>
</protein>
<accession>A0A6C0BV40</accession>
<evidence type="ECO:0000259" key="2">
    <source>
        <dbReference type="Pfam" id="PF03713"/>
    </source>
</evidence>
<feature type="transmembrane region" description="Helical" evidence="1">
    <location>
        <begin position="67"/>
        <end position="88"/>
    </location>
</feature>
<dbReference type="Gene3D" id="1.20.1260.10">
    <property type="match status" value="1"/>
</dbReference>
<dbReference type="InterPro" id="IPR012347">
    <property type="entry name" value="Ferritin-like"/>
</dbReference>
<dbReference type="AlphaFoldDB" id="A0A6C0BV40"/>
<feature type="domain" description="DUF305" evidence="2">
    <location>
        <begin position="96"/>
        <end position="148"/>
    </location>
</feature>
<dbReference type="EMBL" id="MN739271">
    <property type="protein sequence ID" value="QHS96325.1"/>
    <property type="molecule type" value="Genomic_DNA"/>
</dbReference>
<name>A0A6C0BV40_9ZZZZ</name>
<proteinExistence type="predicted"/>
<keyword evidence="1" id="KW-0812">Transmembrane</keyword>
<feature type="transmembrane region" description="Helical" evidence="1">
    <location>
        <begin position="6"/>
        <end position="24"/>
    </location>
</feature>
<feature type="transmembrane region" description="Helical" evidence="1">
    <location>
        <begin position="36"/>
        <end position="55"/>
    </location>
</feature>
<organism evidence="3">
    <name type="scientific">viral metagenome</name>
    <dbReference type="NCBI Taxonomy" id="1070528"/>
    <lineage>
        <taxon>unclassified sequences</taxon>
        <taxon>metagenomes</taxon>
        <taxon>organismal metagenomes</taxon>
    </lineage>
</organism>
<dbReference type="Pfam" id="PF03713">
    <property type="entry name" value="DUF305"/>
    <property type="match status" value="1"/>
</dbReference>
<keyword evidence="1" id="KW-0472">Membrane</keyword>
<sequence>MKSTHMKTHIISFIVMVIIGMFFNPMNILAFRFSDLYLSLTLFYGGLLMASNMIWGHEIIHYLSMGHFNMFIFCAGISLSISISLLLLRQQLLVDDKQWLMRMIPHHSTALTTTHKIYDRTNNPKIKALAKEIIDTQEREIQLMKSLL</sequence>
<dbReference type="InterPro" id="IPR005183">
    <property type="entry name" value="DUF305_CopM-like"/>
</dbReference>
<keyword evidence="1" id="KW-1133">Transmembrane helix</keyword>
<reference evidence="3" key="1">
    <citation type="journal article" date="2020" name="Nature">
        <title>Giant virus diversity and host interactions through global metagenomics.</title>
        <authorList>
            <person name="Schulz F."/>
            <person name="Roux S."/>
            <person name="Paez-Espino D."/>
            <person name="Jungbluth S."/>
            <person name="Walsh D.A."/>
            <person name="Denef V.J."/>
            <person name="McMahon K.D."/>
            <person name="Konstantinidis K.T."/>
            <person name="Eloe-Fadrosh E.A."/>
            <person name="Kyrpides N.C."/>
            <person name="Woyke T."/>
        </authorList>
    </citation>
    <scope>NUCLEOTIDE SEQUENCE</scope>
    <source>
        <strain evidence="3">GVMAG-M-3300020166-18</strain>
    </source>
</reference>